<dbReference type="InterPro" id="IPR006073">
    <property type="entry name" value="GTP-bd"/>
</dbReference>
<keyword evidence="6" id="KW-1185">Reference proteome</keyword>
<keyword evidence="2" id="KW-0732">Signal</keyword>
<evidence type="ECO:0000313" key="5">
    <source>
        <dbReference type="EnsemblProtists" id="EKX31607"/>
    </source>
</evidence>
<protein>
    <recommendedName>
        <fullName evidence="3">SAM domain-containing protein</fullName>
    </recommendedName>
</protein>
<dbReference type="GeneID" id="17288333"/>
<evidence type="ECO:0000256" key="2">
    <source>
        <dbReference type="SAM" id="SignalP"/>
    </source>
</evidence>
<dbReference type="Gene3D" id="1.10.150.50">
    <property type="entry name" value="Transcription Factor, Ets-1"/>
    <property type="match status" value="1"/>
</dbReference>
<comment type="subcellular location">
    <subcellularLocation>
        <location evidence="1">Plastid</location>
        <location evidence="1">Chloroplast</location>
    </subcellularLocation>
</comment>
<dbReference type="GO" id="GO:0005525">
    <property type="term" value="F:GTP binding"/>
    <property type="evidence" value="ECO:0007669"/>
    <property type="project" value="InterPro"/>
</dbReference>
<dbReference type="Proteomes" id="UP000011087">
    <property type="component" value="Unassembled WGS sequence"/>
</dbReference>
<evidence type="ECO:0000259" key="3">
    <source>
        <dbReference type="PROSITE" id="PS50105"/>
    </source>
</evidence>
<name>L1I684_GUITC</name>
<dbReference type="Pfam" id="PF01926">
    <property type="entry name" value="MMR_HSR1"/>
    <property type="match status" value="1"/>
</dbReference>
<dbReference type="GO" id="GO:0009507">
    <property type="term" value="C:chloroplast"/>
    <property type="evidence" value="ECO:0007669"/>
    <property type="project" value="UniProtKB-SubCell"/>
</dbReference>
<accession>L1I684</accession>
<reference evidence="4 6" key="1">
    <citation type="journal article" date="2012" name="Nature">
        <title>Algal genomes reveal evolutionary mosaicism and the fate of nucleomorphs.</title>
        <authorList>
            <consortium name="DOE Joint Genome Institute"/>
            <person name="Curtis B.A."/>
            <person name="Tanifuji G."/>
            <person name="Burki F."/>
            <person name="Gruber A."/>
            <person name="Irimia M."/>
            <person name="Maruyama S."/>
            <person name="Arias M.C."/>
            <person name="Ball S.G."/>
            <person name="Gile G.H."/>
            <person name="Hirakawa Y."/>
            <person name="Hopkins J.F."/>
            <person name="Kuo A."/>
            <person name="Rensing S.A."/>
            <person name="Schmutz J."/>
            <person name="Symeonidi A."/>
            <person name="Elias M."/>
            <person name="Eveleigh R.J."/>
            <person name="Herman E.K."/>
            <person name="Klute M.J."/>
            <person name="Nakayama T."/>
            <person name="Obornik M."/>
            <person name="Reyes-Prieto A."/>
            <person name="Armbrust E.V."/>
            <person name="Aves S.J."/>
            <person name="Beiko R.G."/>
            <person name="Coutinho P."/>
            <person name="Dacks J.B."/>
            <person name="Durnford D.G."/>
            <person name="Fast N.M."/>
            <person name="Green B.R."/>
            <person name="Grisdale C.J."/>
            <person name="Hempel F."/>
            <person name="Henrissat B."/>
            <person name="Hoppner M.P."/>
            <person name="Ishida K."/>
            <person name="Kim E."/>
            <person name="Koreny L."/>
            <person name="Kroth P.G."/>
            <person name="Liu Y."/>
            <person name="Malik S.B."/>
            <person name="Maier U.G."/>
            <person name="McRose D."/>
            <person name="Mock T."/>
            <person name="Neilson J.A."/>
            <person name="Onodera N.T."/>
            <person name="Poole A.M."/>
            <person name="Pritham E.J."/>
            <person name="Richards T.A."/>
            <person name="Rocap G."/>
            <person name="Roy S.W."/>
            <person name="Sarai C."/>
            <person name="Schaack S."/>
            <person name="Shirato S."/>
            <person name="Slamovits C.H."/>
            <person name="Spencer D.F."/>
            <person name="Suzuki S."/>
            <person name="Worden A.Z."/>
            <person name="Zauner S."/>
            <person name="Barry K."/>
            <person name="Bell C."/>
            <person name="Bharti A.K."/>
            <person name="Crow J.A."/>
            <person name="Grimwood J."/>
            <person name="Kramer R."/>
            <person name="Lindquist E."/>
            <person name="Lucas S."/>
            <person name="Salamov A."/>
            <person name="McFadden G.I."/>
            <person name="Lane C.E."/>
            <person name="Keeling P.J."/>
            <person name="Gray M.W."/>
            <person name="Grigoriev I.V."/>
            <person name="Archibald J.M."/>
        </authorList>
    </citation>
    <scope>NUCLEOTIDE SEQUENCE</scope>
    <source>
        <strain evidence="4 6">CCMP2712</strain>
    </source>
</reference>
<dbReference type="SUPFAM" id="SSF52540">
    <property type="entry name" value="P-loop containing nucleoside triphosphate hydrolases"/>
    <property type="match status" value="1"/>
</dbReference>
<dbReference type="Pfam" id="PF07647">
    <property type="entry name" value="SAM_2"/>
    <property type="match status" value="1"/>
</dbReference>
<feature type="chain" id="PRO_5008769638" description="SAM domain-containing protein" evidence="2">
    <location>
        <begin position="24"/>
        <end position="796"/>
    </location>
</feature>
<gene>
    <name evidence="4" type="ORF">GUITHDRAFT_166857</name>
</gene>
<dbReference type="eggNOG" id="KOG0448">
    <property type="taxonomic scope" value="Eukaryota"/>
</dbReference>
<dbReference type="OrthoDB" id="422720at2759"/>
<dbReference type="NCBIfam" id="TIGR00231">
    <property type="entry name" value="small_GTP"/>
    <property type="match status" value="1"/>
</dbReference>
<dbReference type="InterPro" id="IPR001660">
    <property type="entry name" value="SAM"/>
</dbReference>
<dbReference type="PANTHER" id="PTHR43681:SF1">
    <property type="entry name" value="SARCALUMENIN"/>
    <property type="match status" value="1"/>
</dbReference>
<evidence type="ECO:0000313" key="6">
    <source>
        <dbReference type="Proteomes" id="UP000011087"/>
    </source>
</evidence>
<reference evidence="5" key="3">
    <citation type="submission" date="2015-06" db="UniProtKB">
        <authorList>
            <consortium name="EnsemblProtists"/>
        </authorList>
    </citation>
    <scope>IDENTIFICATION</scope>
</reference>
<proteinExistence type="predicted"/>
<dbReference type="InterPro" id="IPR051943">
    <property type="entry name" value="TRAFAC_Dynamin-like_GTPase"/>
</dbReference>
<dbReference type="SMART" id="SM00454">
    <property type="entry name" value="SAM"/>
    <property type="match status" value="1"/>
</dbReference>
<dbReference type="EnsemblProtists" id="EKX31607">
    <property type="protein sequence ID" value="EKX31607"/>
    <property type="gene ID" value="GUITHDRAFT_166857"/>
</dbReference>
<evidence type="ECO:0000256" key="1">
    <source>
        <dbReference type="ARBA" id="ARBA00004229"/>
    </source>
</evidence>
<dbReference type="STRING" id="905079.L1I684"/>
<dbReference type="HOGENOM" id="CLU_014646_1_0_1"/>
<dbReference type="PROSITE" id="PS50105">
    <property type="entry name" value="SAM_DOMAIN"/>
    <property type="match status" value="1"/>
</dbReference>
<dbReference type="KEGG" id="gtt:GUITHDRAFT_166857"/>
<dbReference type="CDD" id="cd09912">
    <property type="entry name" value="DLP_2"/>
    <property type="match status" value="1"/>
</dbReference>
<dbReference type="RefSeq" id="XP_005818587.1">
    <property type="nucleotide sequence ID" value="XM_005818530.1"/>
</dbReference>
<dbReference type="InterPro" id="IPR013761">
    <property type="entry name" value="SAM/pointed_sf"/>
</dbReference>
<dbReference type="Gene3D" id="3.40.50.300">
    <property type="entry name" value="P-loop containing nucleotide triphosphate hydrolases"/>
    <property type="match status" value="1"/>
</dbReference>
<dbReference type="EMBL" id="JH993257">
    <property type="protein sequence ID" value="EKX31607.1"/>
    <property type="molecule type" value="Genomic_DNA"/>
</dbReference>
<dbReference type="PANTHER" id="PTHR43681">
    <property type="entry name" value="TRANSMEMBRANE GTPASE FZO"/>
    <property type="match status" value="1"/>
</dbReference>
<feature type="domain" description="SAM" evidence="3">
    <location>
        <begin position="95"/>
        <end position="141"/>
    </location>
</feature>
<reference evidence="6" key="2">
    <citation type="submission" date="2012-11" db="EMBL/GenBank/DDBJ databases">
        <authorList>
            <person name="Kuo A."/>
            <person name="Curtis B.A."/>
            <person name="Tanifuji G."/>
            <person name="Burki F."/>
            <person name="Gruber A."/>
            <person name="Irimia M."/>
            <person name="Maruyama S."/>
            <person name="Arias M.C."/>
            <person name="Ball S.G."/>
            <person name="Gile G.H."/>
            <person name="Hirakawa Y."/>
            <person name="Hopkins J.F."/>
            <person name="Rensing S.A."/>
            <person name="Schmutz J."/>
            <person name="Symeonidi A."/>
            <person name="Elias M."/>
            <person name="Eveleigh R.J."/>
            <person name="Herman E.K."/>
            <person name="Klute M.J."/>
            <person name="Nakayama T."/>
            <person name="Obornik M."/>
            <person name="Reyes-Prieto A."/>
            <person name="Armbrust E.V."/>
            <person name="Aves S.J."/>
            <person name="Beiko R.G."/>
            <person name="Coutinho P."/>
            <person name="Dacks J.B."/>
            <person name="Durnford D.G."/>
            <person name="Fast N.M."/>
            <person name="Green B.R."/>
            <person name="Grisdale C."/>
            <person name="Hempe F."/>
            <person name="Henrissat B."/>
            <person name="Hoppner M.P."/>
            <person name="Ishida K.-I."/>
            <person name="Kim E."/>
            <person name="Koreny L."/>
            <person name="Kroth P.G."/>
            <person name="Liu Y."/>
            <person name="Malik S.-B."/>
            <person name="Maier U.G."/>
            <person name="McRose D."/>
            <person name="Mock T."/>
            <person name="Neilson J.A."/>
            <person name="Onodera N.T."/>
            <person name="Poole A.M."/>
            <person name="Pritham E.J."/>
            <person name="Richards T.A."/>
            <person name="Rocap G."/>
            <person name="Roy S.W."/>
            <person name="Sarai C."/>
            <person name="Schaack S."/>
            <person name="Shirato S."/>
            <person name="Slamovits C.H."/>
            <person name="Spencer D.F."/>
            <person name="Suzuki S."/>
            <person name="Worden A.Z."/>
            <person name="Zauner S."/>
            <person name="Barry K."/>
            <person name="Bell C."/>
            <person name="Bharti A.K."/>
            <person name="Crow J.A."/>
            <person name="Grimwood J."/>
            <person name="Kramer R."/>
            <person name="Lindquist E."/>
            <person name="Lucas S."/>
            <person name="Salamov A."/>
            <person name="McFadden G.I."/>
            <person name="Lane C.E."/>
            <person name="Keeling P.J."/>
            <person name="Gray M.W."/>
            <person name="Grigoriev I.V."/>
            <person name="Archibald J.M."/>
        </authorList>
    </citation>
    <scope>NUCLEOTIDE SEQUENCE</scope>
    <source>
        <strain evidence="6">CCMP2712</strain>
    </source>
</reference>
<dbReference type="SUPFAM" id="SSF47769">
    <property type="entry name" value="SAM/Pointed domain"/>
    <property type="match status" value="1"/>
</dbReference>
<dbReference type="InterPro" id="IPR005225">
    <property type="entry name" value="Small_GTP-bd"/>
</dbReference>
<dbReference type="AlphaFoldDB" id="L1I684"/>
<feature type="signal peptide" evidence="2">
    <location>
        <begin position="1"/>
        <end position="23"/>
    </location>
</feature>
<evidence type="ECO:0000313" key="4">
    <source>
        <dbReference type="EMBL" id="EKX31607.1"/>
    </source>
</evidence>
<organism evidence="4">
    <name type="scientific">Guillardia theta (strain CCMP2712)</name>
    <name type="common">Cryptophyte</name>
    <dbReference type="NCBI Taxonomy" id="905079"/>
    <lineage>
        <taxon>Eukaryota</taxon>
        <taxon>Cryptophyceae</taxon>
        <taxon>Pyrenomonadales</taxon>
        <taxon>Geminigeraceae</taxon>
        <taxon>Guillardia</taxon>
    </lineage>
</organism>
<dbReference type="OMA" id="HFWEDVQ"/>
<dbReference type="PaxDb" id="55529-EKX31607"/>
<dbReference type="InterPro" id="IPR027417">
    <property type="entry name" value="P-loop_NTPase"/>
</dbReference>
<sequence length="796" mass="88789">MFSRFFCKLQALCCLAFVSGTIAFAPTAPWKPAIKTTLRNMPGGRRYARLLELFCRSDSFIRPCPLRSLHPRAARMSRTSFGLFASAQKQEVVVWTKEDVVEWLKSEGFNEEWTNAFLQNDIDGEALSLLKDPMMLDSMSIPKPVGQRLKFWQRLDVLLQGSAGQQKAVEPAAPAPVSESRTKTMMREMSFEDAVRFAGSSTAAPLQGDKVDALVRDETAFIESMCELLAELDAKDRDITLLLDMKDRLVLLFSVVVVGEFNAGKSSLINAILGSKFCEEGVVPTTTTINMLRYGTGEESGKKQRNKDYQELFLPVELLRQVTLVDTPGTNAIIKEQTRLTKGFIPQSDLIIFVTSAERPITETEGKLLEYIREWGKKVVMVLNKVDLFDSEENLEKVKQFVRENAARILGVEPPVFGIAGRLALQSKLMQADKSADPKAAEDLWKESRFEELESYVVRTLTDKKEAAKLKLESPLGVAERFLVNYKKASELGNQITEDDKQVLNQIKQSIEVYEAEIESEMNFQLKRLDSILNSVQQRAKTTTSKVLSGTYIASNIVGCLTKSKSIEGELEAAMDVDLDKEVKELAEDFGRILRDKQEAQWNLCSALIDQRLRSRQWKQISLQKPDTSLALRSMQETLESPSAGISAQFDPRIERMVLGQSVTQKAFDVAVATASVAGGGLLALEVFNAGLLDALAFLTTGGGLAYSLGVYPSILQDEVADDLDSRSAKWKAAVKEDVEKLFQQAARTSAFEIEQAFAPYVDAVSVEAERWTKVKQRVDANLRELSELRGRLKSL</sequence>